<dbReference type="PANTHER" id="PTHR33993">
    <property type="entry name" value="GLYOXALASE-RELATED"/>
    <property type="match status" value="1"/>
</dbReference>
<proteinExistence type="predicted"/>
<evidence type="ECO:0000313" key="2">
    <source>
        <dbReference type="EMBL" id="GAA3902430.1"/>
    </source>
</evidence>
<dbReference type="InterPro" id="IPR052164">
    <property type="entry name" value="Anthracycline_SecMetBiosynth"/>
</dbReference>
<dbReference type="InterPro" id="IPR037523">
    <property type="entry name" value="VOC_core"/>
</dbReference>
<dbReference type="Pfam" id="PF18029">
    <property type="entry name" value="Glyoxalase_6"/>
    <property type="match status" value="2"/>
</dbReference>
<feature type="domain" description="VOC" evidence="1">
    <location>
        <begin position="10"/>
        <end position="122"/>
    </location>
</feature>
<comment type="caution">
    <text evidence="2">The sequence shown here is derived from an EMBL/GenBank/DDBJ whole genome shotgun (WGS) entry which is preliminary data.</text>
</comment>
<protein>
    <submittedName>
        <fullName evidence="2">VOC family protein</fullName>
    </submittedName>
</protein>
<evidence type="ECO:0000313" key="3">
    <source>
        <dbReference type="Proteomes" id="UP001501563"/>
    </source>
</evidence>
<dbReference type="PANTHER" id="PTHR33993:SF10">
    <property type="entry name" value="CONSERVED PROTEIN"/>
    <property type="match status" value="1"/>
</dbReference>
<dbReference type="SUPFAM" id="SSF54593">
    <property type="entry name" value="Glyoxalase/Bleomycin resistance protein/Dihydroxybiphenyl dioxygenase"/>
    <property type="match status" value="1"/>
</dbReference>
<dbReference type="RefSeq" id="WP_345554114.1">
    <property type="nucleotide sequence ID" value="NZ_BAAAZA010000050.1"/>
</dbReference>
<name>A0ABP7LML3_9ACTN</name>
<feature type="domain" description="VOC" evidence="1">
    <location>
        <begin position="136"/>
        <end position="250"/>
    </location>
</feature>
<organism evidence="2 3">
    <name type="scientific">Streptomyces lannensis</name>
    <dbReference type="NCBI Taxonomy" id="766498"/>
    <lineage>
        <taxon>Bacteria</taxon>
        <taxon>Bacillati</taxon>
        <taxon>Actinomycetota</taxon>
        <taxon>Actinomycetes</taxon>
        <taxon>Kitasatosporales</taxon>
        <taxon>Streptomycetaceae</taxon>
        <taxon>Streptomyces</taxon>
    </lineage>
</organism>
<sequence>MDTNFHEDGAPAWVELNTADPEASARFYGALFGWTFTPGFSGRRQALLAELEGRPTAAITATASAQRGAWTTYVHVTDADKAVDKVRAAGGSMLTPVHDRGLAGRAAVLADHAGTVFGVWEAVEHEGSGVSGEPGSYFGGELITDDVQSSADFYGQVFGWTLGDPYGPLNRRDIHLGGQTISVLLPRPAAMPAEIPPYWDVYFTVADAEQTAEAAVRLGAAVLMPPTASDHGHIAVFADPTGAVFTVLAPSH</sequence>
<dbReference type="Gene3D" id="3.10.180.10">
    <property type="entry name" value="2,3-Dihydroxybiphenyl 1,2-Dioxygenase, domain 1"/>
    <property type="match status" value="2"/>
</dbReference>
<gene>
    <name evidence="2" type="ORF">GCM10022207_84380</name>
</gene>
<dbReference type="InterPro" id="IPR029068">
    <property type="entry name" value="Glyas_Bleomycin-R_OHBP_Dase"/>
</dbReference>
<evidence type="ECO:0000259" key="1">
    <source>
        <dbReference type="PROSITE" id="PS51819"/>
    </source>
</evidence>
<dbReference type="PROSITE" id="PS51819">
    <property type="entry name" value="VOC"/>
    <property type="match status" value="2"/>
</dbReference>
<dbReference type="InterPro" id="IPR041581">
    <property type="entry name" value="Glyoxalase_6"/>
</dbReference>
<dbReference type="EMBL" id="BAAAZA010000050">
    <property type="protein sequence ID" value="GAA3902430.1"/>
    <property type="molecule type" value="Genomic_DNA"/>
</dbReference>
<keyword evidence="3" id="KW-1185">Reference proteome</keyword>
<accession>A0ABP7LML3</accession>
<reference evidence="3" key="1">
    <citation type="journal article" date="2019" name="Int. J. Syst. Evol. Microbiol.">
        <title>The Global Catalogue of Microorganisms (GCM) 10K type strain sequencing project: providing services to taxonomists for standard genome sequencing and annotation.</title>
        <authorList>
            <consortium name="The Broad Institute Genomics Platform"/>
            <consortium name="The Broad Institute Genome Sequencing Center for Infectious Disease"/>
            <person name="Wu L."/>
            <person name="Ma J."/>
        </authorList>
    </citation>
    <scope>NUCLEOTIDE SEQUENCE [LARGE SCALE GENOMIC DNA]</scope>
    <source>
        <strain evidence="3">JCM 16578</strain>
    </source>
</reference>
<dbReference type="CDD" id="cd07247">
    <property type="entry name" value="SgaA_N_like"/>
    <property type="match status" value="2"/>
</dbReference>
<dbReference type="Proteomes" id="UP001501563">
    <property type="component" value="Unassembled WGS sequence"/>
</dbReference>